<dbReference type="AlphaFoldDB" id="T1H2F3"/>
<reference evidence="2" key="1">
    <citation type="submission" date="2013-02" db="EMBL/GenBank/DDBJ databases">
        <authorList>
            <person name="Hughes D."/>
        </authorList>
    </citation>
    <scope>NUCLEOTIDE SEQUENCE</scope>
    <source>
        <strain>Durham</strain>
        <strain evidence="2">NC isolate 2 -- Noor lab</strain>
    </source>
</reference>
<reference evidence="1" key="2">
    <citation type="submission" date="2015-06" db="UniProtKB">
        <authorList>
            <consortium name="EnsemblMetazoa"/>
        </authorList>
    </citation>
    <scope>IDENTIFICATION</scope>
</reference>
<dbReference type="STRING" id="36166.T1H2F3"/>
<keyword evidence="2" id="KW-1185">Reference proteome</keyword>
<evidence type="ECO:0008006" key="3">
    <source>
        <dbReference type="Google" id="ProtNLM"/>
    </source>
</evidence>
<organism evidence="1 2">
    <name type="scientific">Megaselia scalaris</name>
    <name type="common">Humpbacked fly</name>
    <name type="synonym">Phora scalaris</name>
    <dbReference type="NCBI Taxonomy" id="36166"/>
    <lineage>
        <taxon>Eukaryota</taxon>
        <taxon>Metazoa</taxon>
        <taxon>Ecdysozoa</taxon>
        <taxon>Arthropoda</taxon>
        <taxon>Hexapoda</taxon>
        <taxon>Insecta</taxon>
        <taxon>Pterygota</taxon>
        <taxon>Neoptera</taxon>
        <taxon>Endopterygota</taxon>
        <taxon>Diptera</taxon>
        <taxon>Brachycera</taxon>
        <taxon>Muscomorpha</taxon>
        <taxon>Platypezoidea</taxon>
        <taxon>Phoridae</taxon>
        <taxon>Megaseliini</taxon>
        <taxon>Megaselia</taxon>
    </lineage>
</organism>
<dbReference type="Proteomes" id="UP000015102">
    <property type="component" value="Unassembled WGS sequence"/>
</dbReference>
<protein>
    <recommendedName>
        <fullName evidence="3">Reverse transcriptase domain-containing protein</fullName>
    </recommendedName>
</protein>
<dbReference type="EMBL" id="CAQQ02122146">
    <property type="status" value="NOT_ANNOTATED_CDS"/>
    <property type="molecule type" value="Genomic_DNA"/>
</dbReference>
<name>T1H2F3_MEGSC</name>
<dbReference type="OMA" id="CSKFINI"/>
<dbReference type="EnsemblMetazoa" id="MESCA010398-RA">
    <property type="protein sequence ID" value="MESCA010398-PA"/>
    <property type="gene ID" value="MESCA010398"/>
</dbReference>
<accession>T1H2F3</accession>
<evidence type="ECO:0000313" key="1">
    <source>
        <dbReference type="EnsemblMetazoa" id="MESCA010398-PA"/>
    </source>
</evidence>
<proteinExistence type="predicted"/>
<dbReference type="HOGENOM" id="CLU_1505159_0_0_1"/>
<sequence>MFITHSNHKIASDELQYAVTLVNYELKRLDLELSPHKCKTLLFSKKRPDYLQQIIIDNTYIENVQSFNFLGFEFDSKLKCGFHIKSLSSKCSKFINILRSLCGVSWGANPFRLLMVYKGAIRPKLDYLSPLYIDSAKNLLIRTISRNDNLALTNLERLAGSYNNSSIILKRKRRILMKL</sequence>
<evidence type="ECO:0000313" key="2">
    <source>
        <dbReference type="Proteomes" id="UP000015102"/>
    </source>
</evidence>